<protein>
    <submittedName>
        <fullName evidence="2">Uncharacterized protein</fullName>
    </submittedName>
</protein>
<accession>A0A7J5DVT3</accession>
<evidence type="ECO:0000313" key="3">
    <source>
        <dbReference type="Proteomes" id="UP000449906"/>
    </source>
</evidence>
<feature type="chain" id="PRO_5029819020" evidence="1">
    <location>
        <begin position="28"/>
        <end position="301"/>
    </location>
</feature>
<evidence type="ECO:0000313" key="2">
    <source>
        <dbReference type="EMBL" id="KAB2809427.1"/>
    </source>
</evidence>
<evidence type="ECO:0000256" key="1">
    <source>
        <dbReference type="SAM" id="SignalP"/>
    </source>
</evidence>
<gene>
    <name evidence="2" type="ORF">F9L07_20585</name>
</gene>
<keyword evidence="1" id="KW-0732">Signal</keyword>
<reference evidence="2 3" key="1">
    <citation type="submission" date="2019-09" db="EMBL/GenBank/DDBJ databases">
        <title>Pimelobacter sp. isolated from Paulinella.</title>
        <authorList>
            <person name="Jeong S.E."/>
        </authorList>
    </citation>
    <scope>NUCLEOTIDE SEQUENCE [LARGE SCALE GENOMIC DNA]</scope>
    <source>
        <strain evidence="2 3">Pch-N</strain>
    </source>
</reference>
<dbReference type="AlphaFoldDB" id="A0A7J5DVT3"/>
<dbReference type="EMBL" id="WBVM01000002">
    <property type="protein sequence ID" value="KAB2809427.1"/>
    <property type="molecule type" value="Genomic_DNA"/>
</dbReference>
<dbReference type="InterPro" id="IPR006311">
    <property type="entry name" value="TAT_signal"/>
</dbReference>
<name>A0A7J5DVT3_NOCSI</name>
<proteinExistence type="predicted"/>
<sequence>MVTRRTFLTTVPALAAGVGLAPVPALAAPQTATTAPPTAYLGGRAVPRLAVRQWEARRVRVAAERLARHLPTALLADLDALLRRPARDTAGLDRDRALLAAVKLEMGEARLRRLLAPDLALSTPAGRLTSRFGRWAVSRAAVTSSTGSAQGFADWFTARGVVGDERTLLAACPDHYLIRNPEPGRPELQEVVEVTGGAVLAARFLIDYGDHDGLPIAEDPAFGVRLAGWARAEGGARIGGVRHQLRDEPGGGFRAELAVAFPATLPRWMVTEHRWHLACEFSNWVAAYTATLGDGPVGAGS</sequence>
<dbReference type="RefSeq" id="WP_151581618.1">
    <property type="nucleotide sequence ID" value="NZ_WBVM01000002.1"/>
</dbReference>
<feature type="signal peptide" evidence="1">
    <location>
        <begin position="1"/>
        <end position="27"/>
    </location>
</feature>
<dbReference type="Proteomes" id="UP000449906">
    <property type="component" value="Unassembled WGS sequence"/>
</dbReference>
<organism evidence="2 3">
    <name type="scientific">Nocardioides simplex</name>
    <name type="common">Arthrobacter simplex</name>
    <dbReference type="NCBI Taxonomy" id="2045"/>
    <lineage>
        <taxon>Bacteria</taxon>
        <taxon>Bacillati</taxon>
        <taxon>Actinomycetota</taxon>
        <taxon>Actinomycetes</taxon>
        <taxon>Propionibacteriales</taxon>
        <taxon>Nocardioidaceae</taxon>
        <taxon>Pimelobacter</taxon>
    </lineage>
</organism>
<dbReference type="PROSITE" id="PS51318">
    <property type="entry name" value="TAT"/>
    <property type="match status" value="1"/>
</dbReference>
<comment type="caution">
    <text evidence="2">The sequence shown here is derived from an EMBL/GenBank/DDBJ whole genome shotgun (WGS) entry which is preliminary data.</text>
</comment>